<proteinExistence type="predicted"/>
<feature type="region of interest" description="Disordered" evidence="1">
    <location>
        <begin position="47"/>
        <end position="71"/>
    </location>
</feature>
<dbReference type="KEGG" id="more:E1B28_003883"/>
<dbReference type="OrthoDB" id="10535176at2759"/>
<sequence length="393" mass="43200">MSPISYSSQHAYTTIHNSSPYFTHMNARYDRSIGREHELQRELGVERAEYGNGNGKFVSRDSGPTPPRQTLPSFKELFGDIRLLNMDSHRNISSSSSSSSTSSSLSSVSQPVIKASHSNYSRRISGSPTKPSVSLVDHIFYSSEEEDETDGYFRRRLPFRYSREPSLAEQSLSDAEEELLERDRIEDQNSYSFSPGRRRSTTFETSSERGLWTNTTRFPEIKAQKRSSEPAISLPSPLPTSDSDLGTSQSFPSPARHVSEPAPQSGLVHQGRSFVNDKSIAPSRSSPMRPREISLPASSPPMSPASSLSPIREKPSDSSPSCPDDVATVESGCPSCLEGYRSVSPPGDMVRPTEDIVMGGIDSNGDDSHETQGGLVTHRMKSANRYGPLDRTA</sequence>
<keyword evidence="3" id="KW-1185">Reference proteome</keyword>
<dbReference type="Proteomes" id="UP001049176">
    <property type="component" value="Chromosome 2"/>
</dbReference>
<protein>
    <submittedName>
        <fullName evidence="2">Uncharacterized protein</fullName>
    </submittedName>
</protein>
<feature type="compositionally biased region" description="Basic and acidic residues" evidence="1">
    <location>
        <begin position="219"/>
        <end position="228"/>
    </location>
</feature>
<feature type="compositionally biased region" description="Low complexity" evidence="1">
    <location>
        <begin position="93"/>
        <end position="109"/>
    </location>
</feature>
<accession>A0A9P8ABQ2</accession>
<dbReference type="RefSeq" id="XP_043012917.1">
    <property type="nucleotide sequence ID" value="XM_043148322.1"/>
</dbReference>
<feature type="region of interest" description="Disordered" evidence="1">
    <location>
        <begin position="164"/>
        <end position="393"/>
    </location>
</feature>
<comment type="caution">
    <text evidence="2">The sequence shown here is derived from an EMBL/GenBank/DDBJ whole genome shotgun (WGS) entry which is preliminary data.</text>
</comment>
<feature type="compositionally biased region" description="Low complexity" evidence="1">
    <location>
        <begin position="233"/>
        <end position="245"/>
    </location>
</feature>
<name>A0A9P8ABQ2_9AGAR</name>
<gene>
    <name evidence="2" type="ORF">E1B28_003883</name>
</gene>
<dbReference type="AlphaFoldDB" id="A0A9P8ABQ2"/>
<reference evidence="2" key="1">
    <citation type="journal article" date="2021" name="Genome Biol. Evol.">
        <title>The assembled and annotated genome of the fairy-ring fungus Marasmius oreades.</title>
        <authorList>
            <person name="Hiltunen M."/>
            <person name="Ament-Velasquez S.L."/>
            <person name="Johannesson H."/>
        </authorList>
    </citation>
    <scope>NUCLEOTIDE SEQUENCE</scope>
    <source>
        <strain evidence="2">03SP1</strain>
    </source>
</reference>
<evidence type="ECO:0000256" key="1">
    <source>
        <dbReference type="SAM" id="MobiDB-lite"/>
    </source>
</evidence>
<evidence type="ECO:0000313" key="3">
    <source>
        <dbReference type="Proteomes" id="UP001049176"/>
    </source>
</evidence>
<dbReference type="EMBL" id="CM032182">
    <property type="protein sequence ID" value="KAG7096447.1"/>
    <property type="molecule type" value="Genomic_DNA"/>
</dbReference>
<dbReference type="GeneID" id="66072959"/>
<organism evidence="2 3">
    <name type="scientific">Marasmius oreades</name>
    <name type="common">fairy-ring Marasmius</name>
    <dbReference type="NCBI Taxonomy" id="181124"/>
    <lineage>
        <taxon>Eukaryota</taxon>
        <taxon>Fungi</taxon>
        <taxon>Dikarya</taxon>
        <taxon>Basidiomycota</taxon>
        <taxon>Agaricomycotina</taxon>
        <taxon>Agaricomycetes</taxon>
        <taxon>Agaricomycetidae</taxon>
        <taxon>Agaricales</taxon>
        <taxon>Marasmiineae</taxon>
        <taxon>Marasmiaceae</taxon>
        <taxon>Marasmius</taxon>
    </lineage>
</organism>
<evidence type="ECO:0000313" key="2">
    <source>
        <dbReference type="EMBL" id="KAG7096447.1"/>
    </source>
</evidence>
<feature type="region of interest" description="Disordered" evidence="1">
    <location>
        <begin position="91"/>
        <end position="110"/>
    </location>
</feature>